<keyword evidence="9 13" id="KW-0472">Membrane</keyword>
<feature type="transmembrane region" description="Helical" evidence="13">
    <location>
        <begin position="1076"/>
        <end position="1103"/>
    </location>
</feature>
<keyword evidence="10" id="KW-0407">Ion channel</keyword>
<evidence type="ECO:0000256" key="4">
    <source>
        <dbReference type="ARBA" id="ARBA00022692"/>
    </source>
</evidence>
<dbReference type="PANTHER" id="PTHR47143:SF3">
    <property type="entry name" value="PWWP DOMAIN-CONTAINING PROTEIN"/>
    <property type="match status" value="1"/>
</dbReference>
<dbReference type="InterPro" id="IPR002110">
    <property type="entry name" value="Ankyrin_rpt"/>
</dbReference>
<evidence type="ECO:0000256" key="10">
    <source>
        <dbReference type="ARBA" id="ARBA00023303"/>
    </source>
</evidence>
<evidence type="ECO:0000256" key="8">
    <source>
        <dbReference type="ARBA" id="ARBA00023065"/>
    </source>
</evidence>
<evidence type="ECO:0000256" key="12">
    <source>
        <dbReference type="SAM" id="MobiDB-lite"/>
    </source>
</evidence>
<feature type="transmembrane region" description="Helical" evidence="13">
    <location>
        <begin position="846"/>
        <end position="865"/>
    </location>
</feature>
<feature type="repeat" description="ANK" evidence="11">
    <location>
        <begin position="57"/>
        <end position="90"/>
    </location>
</feature>
<evidence type="ECO:0000256" key="3">
    <source>
        <dbReference type="ARBA" id="ARBA00022606"/>
    </source>
</evidence>
<dbReference type="PANTHER" id="PTHR47143">
    <property type="entry name" value="TRANSIENT RECEPTOR POTENTIAL CATION CHANNEL PROTEIN PAINLESS"/>
    <property type="match status" value="1"/>
</dbReference>
<feature type="repeat" description="ANK" evidence="11">
    <location>
        <begin position="313"/>
        <end position="345"/>
    </location>
</feature>
<feature type="repeat" description="ANK" evidence="11">
    <location>
        <begin position="412"/>
        <end position="444"/>
    </location>
</feature>
<keyword evidence="3" id="KW-0716">Sensory transduction</keyword>
<dbReference type="InterPro" id="IPR005821">
    <property type="entry name" value="Ion_trans_dom"/>
</dbReference>
<keyword evidence="2" id="KW-0813">Transport</keyword>
<gene>
    <name evidence="15" type="primary">TRPA3</name>
</gene>
<organism evidence="15">
    <name type="scientific">Cryptocotyle lingua</name>
    <dbReference type="NCBI Taxonomy" id="66766"/>
    <lineage>
        <taxon>Eukaryota</taxon>
        <taxon>Metazoa</taxon>
        <taxon>Spiralia</taxon>
        <taxon>Lophotrochozoa</taxon>
        <taxon>Platyhelminthes</taxon>
        <taxon>Trematoda</taxon>
        <taxon>Digenea</taxon>
        <taxon>Opisthorchiida</taxon>
        <taxon>Opisthorchiata</taxon>
        <taxon>Heterophyidae</taxon>
        <taxon>Cryptocotyle</taxon>
    </lineage>
</organism>
<dbReference type="Pfam" id="PF00520">
    <property type="entry name" value="Ion_trans"/>
    <property type="match status" value="1"/>
</dbReference>
<proteinExistence type="evidence at transcript level"/>
<evidence type="ECO:0000259" key="14">
    <source>
        <dbReference type="Pfam" id="PF00520"/>
    </source>
</evidence>
<dbReference type="InterPro" id="IPR036770">
    <property type="entry name" value="Ankyrin_rpt-contain_sf"/>
</dbReference>
<reference evidence="15" key="1">
    <citation type="submission" date="2020-12" db="EMBL/GenBank/DDBJ databases">
        <title>Neural signatures in transcriptome of heterophyid trematode Cryptocolyle lingua.</title>
        <authorList>
            <person name="Gorbushin A.M."/>
            <person name="Tolstenkov O."/>
        </authorList>
    </citation>
    <scope>NUCLEOTIDE SEQUENCE</scope>
</reference>
<dbReference type="Gene3D" id="1.25.40.20">
    <property type="entry name" value="Ankyrin repeat-containing domain"/>
    <property type="match status" value="5"/>
</dbReference>
<feature type="repeat" description="ANK" evidence="11">
    <location>
        <begin position="205"/>
        <end position="238"/>
    </location>
</feature>
<feature type="domain" description="Ion transport" evidence="14">
    <location>
        <begin position="857"/>
        <end position="1116"/>
    </location>
</feature>
<sequence length="1271" mass="142984">MRMNETQRPRQKLIRSSNDLRALLLKYSRQGRAEEIRALINEYGEDVRQCVNTKDQSKLSPLHYAARNGQLECVRLLVELAGADINVKNDEKTTPLHFAARYRRATDKPVSEFLGSTPSHRPNSSNHHTGFYPKRDRSIPLYLDNVLLEDVVSDVWEPTDVPSEQLLINRMASSPVRARPPTSICDPVVHYLVVHGAELNGQDANGWTALHYAAIRGNEVATRQLVQEPGIDIELEDHDLMRPIHMASLHKEVEITRQLLMVNADPLAMTQSGCTPLHFACATGDLELVQLILDAIMIRFKSTSSPFNITNRDGESPLHWAVANGYAEVARFCIEHGADANLTPKSEETCLHMAARVGSVSTTKLLLSFGVHIDAEDLLLQTALHKAAERNNSEVMKLLLQNGSDLENQDHDAYTPLLLAAARGQLEVTQLLIDAGANIAAQEKMAKGLIYLCAEADEVEVLRLILQHPKAKQLIDVPNIYDDTPLHVAAKNGHLDIVKLLLENGANVSSKNEKERTAFHNAAKYGRLNIARHLLEHAPSLVSERDEDGSSAIHLAAASGHVDLLELLLDAGAAVDCRNCMQWTPLDCAAASGHRACVELLLENNSPIDPVDVNHTTPLYLACKHGHEDVVQLLLEWGADPGIRKLIDETMPDCGPNALDIAIANGNKSCAYALLQSSMWKNALRNQTIGPDGIIQTPMRKLITHMPDLAEYVMDRCIANETGRNVELHNFEFLEDTYAHWCKQAILREHDLGLGTSPVDFVSEKLIQARNLSFPVQNGTSPMKLKNRASLDDIIPIEQNRPYTKDSSVLKTNHPLMLMVKYNRPRLLEHRLVRSLMNQKWTRTSLVYHANLLIYLLYLIFYSVYMLNTQSLNALVYTDSLNTSHLSPQQVCRRLVAQGSLATTTRTLLTAKYAVLFFALFNLGKELFQLLFNGYRYLTLENLMECCIFTLAILTVVDADDCMRRMGLKQSWQWQCGAVGIFLAWLNLLLFLRRIPTLGIFVLMFTVVMRTFTKFFIVFFLFIFAFAFGFHILLFNHVPFNSLGNSFLKTTVMMLGELEFDATFNEQFSSTERSDVIFFGSITYALFVTFLIVMTIVIMNLLVGLAVDDIKGVQNQAAVRRLAMQIQLMLDIESVLPHWLRKRFNPTSVTLVHGKHIHCTSLPLSRLLSCIGQCLTDELGELQGAVSEQEESRTINTLLETFNDRITQLQSNQDTILVILNRLTNAMEREKVEEPLIAASSQPLNESIRMPRTRRRVTSPRQRSNSIERLR</sequence>
<dbReference type="EMBL" id="MW361127">
    <property type="protein sequence ID" value="QQY02505.1"/>
    <property type="molecule type" value="mRNA"/>
</dbReference>
<keyword evidence="4 13" id="KW-0812">Transmembrane</keyword>
<feature type="region of interest" description="Disordered" evidence="12">
    <location>
        <begin position="1243"/>
        <end position="1271"/>
    </location>
</feature>
<feature type="transmembrane region" description="Helical" evidence="13">
    <location>
        <begin position="1012"/>
        <end position="1034"/>
    </location>
</feature>
<evidence type="ECO:0000256" key="13">
    <source>
        <dbReference type="SAM" id="Phobius"/>
    </source>
</evidence>
<feature type="repeat" description="ANK" evidence="11">
    <location>
        <begin position="548"/>
        <end position="580"/>
    </location>
</feature>
<name>A0A7U0TIW6_9TREM</name>
<feature type="transmembrane region" description="Helical" evidence="13">
    <location>
        <begin position="972"/>
        <end position="992"/>
    </location>
</feature>
<keyword evidence="6 13" id="KW-1133">Transmembrane helix</keyword>
<evidence type="ECO:0000256" key="9">
    <source>
        <dbReference type="ARBA" id="ARBA00023136"/>
    </source>
</evidence>
<evidence type="ECO:0000256" key="5">
    <source>
        <dbReference type="ARBA" id="ARBA00022737"/>
    </source>
</evidence>
<dbReference type="PROSITE" id="PS50088">
    <property type="entry name" value="ANK_REPEAT"/>
    <property type="match status" value="10"/>
</dbReference>
<evidence type="ECO:0000256" key="6">
    <source>
        <dbReference type="ARBA" id="ARBA00022989"/>
    </source>
</evidence>
<keyword evidence="5" id="KW-0677">Repeat</keyword>
<dbReference type="PROSITE" id="PS50297">
    <property type="entry name" value="ANK_REP_REGION"/>
    <property type="match status" value="10"/>
</dbReference>
<dbReference type="Pfam" id="PF12796">
    <property type="entry name" value="Ank_2"/>
    <property type="match status" value="5"/>
</dbReference>
<evidence type="ECO:0000256" key="7">
    <source>
        <dbReference type="ARBA" id="ARBA00023043"/>
    </source>
</evidence>
<dbReference type="Pfam" id="PF13637">
    <property type="entry name" value="Ank_4"/>
    <property type="match status" value="1"/>
</dbReference>
<keyword evidence="8" id="KW-0406">Ion transport</keyword>
<comment type="subcellular location">
    <subcellularLocation>
        <location evidence="1">Membrane</location>
        <topology evidence="1">Multi-pass membrane protein</topology>
    </subcellularLocation>
</comment>
<dbReference type="SUPFAM" id="SSF48403">
    <property type="entry name" value="Ankyrin repeat"/>
    <property type="match status" value="3"/>
</dbReference>
<feature type="repeat" description="ANK" evidence="11">
    <location>
        <begin position="614"/>
        <end position="646"/>
    </location>
</feature>
<feature type="repeat" description="ANK" evidence="11">
    <location>
        <begin position="346"/>
        <end position="378"/>
    </location>
</feature>
<dbReference type="InterPro" id="IPR052076">
    <property type="entry name" value="TRP_cation_channel"/>
</dbReference>
<keyword evidence="15" id="KW-0675">Receptor</keyword>
<dbReference type="AlphaFoldDB" id="A0A7U0TIW6"/>
<evidence type="ECO:0000256" key="11">
    <source>
        <dbReference type="PROSITE-ProRule" id="PRU00023"/>
    </source>
</evidence>
<feature type="repeat" description="ANK" evidence="11">
    <location>
        <begin position="481"/>
        <end position="513"/>
    </location>
</feature>
<evidence type="ECO:0000313" key="15">
    <source>
        <dbReference type="EMBL" id="QQY02505.1"/>
    </source>
</evidence>
<accession>A0A7U0TIW6</accession>
<evidence type="ECO:0000256" key="2">
    <source>
        <dbReference type="ARBA" id="ARBA00022448"/>
    </source>
</evidence>
<feature type="repeat" description="ANK" evidence="11">
    <location>
        <begin position="272"/>
        <end position="294"/>
    </location>
</feature>
<dbReference type="GO" id="GO:0005216">
    <property type="term" value="F:monoatomic ion channel activity"/>
    <property type="evidence" value="ECO:0007669"/>
    <property type="project" value="InterPro"/>
</dbReference>
<dbReference type="SMART" id="SM00248">
    <property type="entry name" value="ANK"/>
    <property type="match status" value="14"/>
</dbReference>
<dbReference type="PRINTS" id="PR01415">
    <property type="entry name" value="ANKYRIN"/>
</dbReference>
<dbReference type="GO" id="GO:1902495">
    <property type="term" value="C:transmembrane transporter complex"/>
    <property type="evidence" value="ECO:0007669"/>
    <property type="project" value="TreeGrafter"/>
</dbReference>
<feature type="repeat" description="ANK" evidence="11">
    <location>
        <begin position="379"/>
        <end position="411"/>
    </location>
</feature>
<protein>
    <submittedName>
        <fullName evidence="15">Transient receptor potential cation channel 3</fullName>
    </submittedName>
</protein>
<evidence type="ECO:0000256" key="1">
    <source>
        <dbReference type="ARBA" id="ARBA00004141"/>
    </source>
</evidence>
<feature type="transmembrane region" description="Helical" evidence="13">
    <location>
        <begin position="935"/>
        <end position="957"/>
    </location>
</feature>
<keyword evidence="7 11" id="KW-0040">ANK repeat</keyword>